<keyword evidence="16" id="KW-1003">Cell membrane</keyword>
<dbReference type="PRINTS" id="PR01165">
    <property type="entry name" value="CYCOXIDASEI"/>
</dbReference>
<feature type="transmembrane region" description="Helical" evidence="16">
    <location>
        <begin position="95"/>
        <end position="125"/>
    </location>
</feature>
<dbReference type="KEGG" id="acaf:CA12_29580"/>
<dbReference type="SUPFAM" id="SSF81442">
    <property type="entry name" value="Cytochrome c oxidase subunit I-like"/>
    <property type="match status" value="1"/>
</dbReference>
<dbReference type="GO" id="GO:0016491">
    <property type="term" value="F:oxidoreductase activity"/>
    <property type="evidence" value="ECO:0007669"/>
    <property type="project" value="UniProtKB-KW"/>
</dbReference>
<dbReference type="GO" id="GO:0004129">
    <property type="term" value="F:cytochrome-c oxidase activity"/>
    <property type="evidence" value="ECO:0007669"/>
    <property type="project" value="UniProtKB-EC"/>
</dbReference>
<dbReference type="GO" id="GO:0022904">
    <property type="term" value="P:respiratory electron transport chain"/>
    <property type="evidence" value="ECO:0007669"/>
    <property type="project" value="TreeGrafter"/>
</dbReference>
<evidence type="ECO:0000256" key="4">
    <source>
        <dbReference type="ARBA" id="ARBA00022617"/>
    </source>
</evidence>
<dbReference type="UniPathway" id="UPA00705"/>
<dbReference type="PROSITE" id="PS00077">
    <property type="entry name" value="COX1_CUB"/>
    <property type="match status" value="1"/>
</dbReference>
<feature type="transmembrane region" description="Helical" evidence="16">
    <location>
        <begin position="137"/>
        <end position="155"/>
    </location>
</feature>
<feature type="transmembrane region" description="Helical" evidence="16">
    <location>
        <begin position="264"/>
        <end position="288"/>
    </location>
</feature>
<dbReference type="GO" id="GO:0006119">
    <property type="term" value="P:oxidative phosphorylation"/>
    <property type="evidence" value="ECO:0007669"/>
    <property type="project" value="UniProtKB-UniPathway"/>
</dbReference>
<keyword evidence="9 15" id="KW-0249">Electron transport</keyword>
<dbReference type="RefSeq" id="WP_145359774.1">
    <property type="nucleotide sequence ID" value="NZ_CP036265.1"/>
</dbReference>
<evidence type="ECO:0000256" key="2">
    <source>
        <dbReference type="ARBA" id="ARBA00004673"/>
    </source>
</evidence>
<feature type="transmembrane region" description="Helical" evidence="16">
    <location>
        <begin position="217"/>
        <end position="244"/>
    </location>
</feature>
<keyword evidence="12 16" id="KW-0186">Copper</keyword>
<keyword evidence="20" id="KW-1185">Reference proteome</keyword>
<comment type="subcellular location">
    <subcellularLocation>
        <location evidence="16">Cell membrane</location>
        <topology evidence="16">Multi-pass membrane protein</topology>
    </subcellularLocation>
    <subcellularLocation>
        <location evidence="1">Membrane</location>
        <topology evidence="1">Multi-pass membrane protein</topology>
    </subcellularLocation>
</comment>
<feature type="transmembrane region" description="Helical" evidence="16">
    <location>
        <begin position="55"/>
        <end position="75"/>
    </location>
</feature>
<dbReference type="GO" id="GO:0046872">
    <property type="term" value="F:metal ion binding"/>
    <property type="evidence" value="ECO:0007669"/>
    <property type="project" value="UniProtKB-KW"/>
</dbReference>
<feature type="transmembrane region" description="Helical" evidence="16">
    <location>
        <begin position="441"/>
        <end position="463"/>
    </location>
</feature>
<organism evidence="19 20">
    <name type="scientific">Alienimonas californiensis</name>
    <dbReference type="NCBI Taxonomy" id="2527989"/>
    <lineage>
        <taxon>Bacteria</taxon>
        <taxon>Pseudomonadati</taxon>
        <taxon>Planctomycetota</taxon>
        <taxon>Planctomycetia</taxon>
        <taxon>Planctomycetales</taxon>
        <taxon>Planctomycetaceae</taxon>
        <taxon>Alienimonas</taxon>
    </lineage>
</organism>
<evidence type="ECO:0000256" key="9">
    <source>
        <dbReference type="ARBA" id="ARBA00022982"/>
    </source>
</evidence>
<evidence type="ECO:0000256" key="17">
    <source>
        <dbReference type="SAM" id="MobiDB-lite"/>
    </source>
</evidence>
<protein>
    <recommendedName>
        <fullName evidence="16">Cytochrome c oxidase subunit 1</fullName>
        <ecNumber evidence="16">7.1.1.9</ecNumber>
    </recommendedName>
</protein>
<feature type="transmembrane region" description="Helical" evidence="16">
    <location>
        <begin position="366"/>
        <end position="389"/>
    </location>
</feature>
<dbReference type="AlphaFoldDB" id="A0A517PBV2"/>
<gene>
    <name evidence="19" type="primary">caaA</name>
    <name evidence="19" type="ORF">CA12_29580</name>
</gene>
<evidence type="ECO:0000256" key="1">
    <source>
        <dbReference type="ARBA" id="ARBA00004141"/>
    </source>
</evidence>
<sequence length="580" mass="64233">MAVETPTDYAAGEAAASPERRAAAGPPGYAEDNYLNHSKGILSWLVTLDHKRIGVMYLIGVLSAFLLGGIFALLVRAELWTPARTIVDADTYNRFFTLHGAIMVFLFLIPSVPAALGNFILPIMLGAKDVAFPRMNLGSFYLWCGGAVFFLITLLNGSLDTGWTFYVPYSTSTDTAVITALMGVFILGFSSIFTGLNFIVTVHTMRPPGMEWFKMPLFLWALYATSIIQVLATPVLAVTLLLLAVERSTGIGVFDPAYGGDPVLFQHFFWFYSHPAVYIMILPGFGIISELIATFSRKHIFGYRFIAYSSIAIALFGFLVWGHHMFTSGMSTVAAFVFSLLTFSVSIPSAIKVFNWLATMYKGNIWLATPMCYALSFIFLFTIGGLTGLHLGALATDIHLHDSYFVVSHFHYVMVGGTLVAFLGGLFYWWPKMTGRMYNDFWGRVSALIVFLAFNLTFFPQFILGTKGMPRRYYNYVPEFQFWHQMSTVGAFLLGGGLLVAAAVLVYSLFRGAKAPANPWGAATLEWQCSSPPPHNNFDEPPTVGDPYALNRVVYDPDTRSYRQIDEFSNGGPPQQTAKV</sequence>
<comment type="similarity">
    <text evidence="15">Belongs to the heme-copper respiratory oxidase family.</text>
</comment>
<dbReference type="Gene3D" id="1.20.210.10">
    <property type="entry name" value="Cytochrome c oxidase-like, subunit I domain"/>
    <property type="match status" value="1"/>
</dbReference>
<feature type="region of interest" description="Disordered" evidence="17">
    <location>
        <begin position="1"/>
        <end position="24"/>
    </location>
</feature>
<dbReference type="EC" id="7.1.1.9" evidence="16"/>
<reference evidence="19 20" key="1">
    <citation type="submission" date="2019-02" db="EMBL/GenBank/DDBJ databases">
        <title>Deep-cultivation of Planctomycetes and their phenomic and genomic characterization uncovers novel biology.</title>
        <authorList>
            <person name="Wiegand S."/>
            <person name="Jogler M."/>
            <person name="Boedeker C."/>
            <person name="Pinto D."/>
            <person name="Vollmers J."/>
            <person name="Rivas-Marin E."/>
            <person name="Kohn T."/>
            <person name="Peeters S.H."/>
            <person name="Heuer A."/>
            <person name="Rast P."/>
            <person name="Oberbeckmann S."/>
            <person name="Bunk B."/>
            <person name="Jeske O."/>
            <person name="Meyerdierks A."/>
            <person name="Storesund J.E."/>
            <person name="Kallscheuer N."/>
            <person name="Luecker S."/>
            <person name="Lage O.M."/>
            <person name="Pohl T."/>
            <person name="Merkel B.J."/>
            <person name="Hornburger P."/>
            <person name="Mueller R.-W."/>
            <person name="Bruemmer F."/>
            <person name="Labrenz M."/>
            <person name="Spormann A.M."/>
            <person name="Op den Camp H."/>
            <person name="Overmann J."/>
            <person name="Amann R."/>
            <person name="Jetten M.S.M."/>
            <person name="Mascher T."/>
            <person name="Medema M.H."/>
            <person name="Devos D.P."/>
            <person name="Kaster A.-K."/>
            <person name="Ovreas L."/>
            <person name="Rohde M."/>
            <person name="Galperin M.Y."/>
            <person name="Jogler C."/>
        </authorList>
    </citation>
    <scope>NUCLEOTIDE SEQUENCE [LARGE SCALE GENOMIC DNA]</scope>
    <source>
        <strain evidence="19 20">CA12</strain>
    </source>
</reference>
<keyword evidence="19" id="KW-0560">Oxidoreductase</keyword>
<evidence type="ECO:0000256" key="8">
    <source>
        <dbReference type="ARBA" id="ARBA00022967"/>
    </source>
</evidence>
<proteinExistence type="inferred from homology"/>
<feature type="transmembrane region" description="Helical" evidence="16">
    <location>
        <begin position="175"/>
        <end position="196"/>
    </location>
</feature>
<keyword evidence="7 16" id="KW-0479">Metal-binding</keyword>
<feature type="domain" description="Cytochrome oxidase subunit I profile" evidence="18">
    <location>
        <begin position="44"/>
        <end position="545"/>
    </location>
</feature>
<accession>A0A517PBV2</accession>
<evidence type="ECO:0000256" key="3">
    <source>
        <dbReference type="ARBA" id="ARBA00022448"/>
    </source>
</evidence>
<evidence type="ECO:0000256" key="10">
    <source>
        <dbReference type="ARBA" id="ARBA00022989"/>
    </source>
</evidence>
<keyword evidence="11 16" id="KW-0408">Iron</keyword>
<evidence type="ECO:0000259" key="18">
    <source>
        <dbReference type="PROSITE" id="PS50855"/>
    </source>
</evidence>
<keyword evidence="3 15" id="KW-0813">Transport</keyword>
<dbReference type="InterPro" id="IPR036927">
    <property type="entry name" value="Cyt_c_oxase-like_su1_sf"/>
</dbReference>
<dbReference type="PROSITE" id="PS50855">
    <property type="entry name" value="COX1"/>
    <property type="match status" value="1"/>
</dbReference>
<dbReference type="GO" id="GO:0020037">
    <property type="term" value="F:heme binding"/>
    <property type="evidence" value="ECO:0007669"/>
    <property type="project" value="InterPro"/>
</dbReference>
<dbReference type="InterPro" id="IPR000883">
    <property type="entry name" value="Cyt_C_Oxase_1"/>
</dbReference>
<comment type="catalytic activity">
    <reaction evidence="14 16">
        <text>4 Fe(II)-[cytochrome c] + O2 + 8 H(+)(in) = 4 Fe(III)-[cytochrome c] + 2 H2O + 4 H(+)(out)</text>
        <dbReference type="Rhea" id="RHEA:11436"/>
        <dbReference type="Rhea" id="RHEA-COMP:10350"/>
        <dbReference type="Rhea" id="RHEA-COMP:14399"/>
        <dbReference type="ChEBI" id="CHEBI:15377"/>
        <dbReference type="ChEBI" id="CHEBI:15378"/>
        <dbReference type="ChEBI" id="CHEBI:15379"/>
        <dbReference type="ChEBI" id="CHEBI:29033"/>
        <dbReference type="ChEBI" id="CHEBI:29034"/>
        <dbReference type="EC" id="7.1.1.9"/>
    </reaction>
</comment>
<evidence type="ECO:0000256" key="11">
    <source>
        <dbReference type="ARBA" id="ARBA00023004"/>
    </source>
</evidence>
<evidence type="ECO:0000256" key="13">
    <source>
        <dbReference type="ARBA" id="ARBA00023136"/>
    </source>
</evidence>
<dbReference type="InterPro" id="IPR023615">
    <property type="entry name" value="Cyt_c_Oxase_su1_BS"/>
</dbReference>
<dbReference type="EMBL" id="CP036265">
    <property type="protein sequence ID" value="QDT16850.1"/>
    <property type="molecule type" value="Genomic_DNA"/>
</dbReference>
<dbReference type="InterPro" id="IPR023616">
    <property type="entry name" value="Cyt_c_oxase-like_su1_dom"/>
</dbReference>
<comment type="pathway">
    <text evidence="2 16">Energy metabolism; oxidative phosphorylation.</text>
</comment>
<dbReference type="Pfam" id="PF00115">
    <property type="entry name" value="COX1"/>
    <property type="match status" value="1"/>
</dbReference>
<evidence type="ECO:0000313" key="20">
    <source>
        <dbReference type="Proteomes" id="UP000318741"/>
    </source>
</evidence>
<dbReference type="NCBIfam" id="TIGR02891">
    <property type="entry name" value="CtaD_CoxA"/>
    <property type="match status" value="1"/>
</dbReference>
<evidence type="ECO:0000256" key="16">
    <source>
        <dbReference type="RuleBase" id="RU363061"/>
    </source>
</evidence>
<dbReference type="GO" id="GO:0015990">
    <property type="term" value="P:electron transport coupled proton transport"/>
    <property type="evidence" value="ECO:0007669"/>
    <property type="project" value="InterPro"/>
</dbReference>
<dbReference type="PANTHER" id="PTHR10422">
    <property type="entry name" value="CYTOCHROME C OXIDASE SUBUNIT 1"/>
    <property type="match status" value="1"/>
</dbReference>
<dbReference type="InterPro" id="IPR014241">
    <property type="entry name" value="Cyt_c_oxidase_su1_bac"/>
</dbReference>
<dbReference type="Proteomes" id="UP000318741">
    <property type="component" value="Chromosome"/>
</dbReference>
<comment type="function">
    <text evidence="16">Cytochrome c oxidase is the component of the respiratory chain that catalyzes the reduction of oxygen to water. Subunits 1-3 form the functional core of the enzyme complex. CO I is the catalytic subunit of the enzyme. Electrons originating in cytochrome c are transferred via the copper A center of subunit 2 and heme A of subunit 1 to the bimetallic center formed by heme A3 and copper B.</text>
</comment>
<dbReference type="OrthoDB" id="9759913at2"/>
<evidence type="ECO:0000256" key="6">
    <source>
        <dbReference type="ARBA" id="ARBA00022692"/>
    </source>
</evidence>
<feature type="transmembrane region" description="Helical" evidence="16">
    <location>
        <begin position="333"/>
        <end position="354"/>
    </location>
</feature>
<dbReference type="PANTHER" id="PTHR10422:SF18">
    <property type="entry name" value="CYTOCHROME C OXIDASE SUBUNIT 1"/>
    <property type="match status" value="1"/>
</dbReference>
<feature type="compositionally biased region" description="Low complexity" evidence="17">
    <location>
        <begin position="9"/>
        <end position="24"/>
    </location>
</feature>
<dbReference type="GO" id="GO:0005886">
    <property type="term" value="C:plasma membrane"/>
    <property type="evidence" value="ECO:0007669"/>
    <property type="project" value="UniProtKB-SubCell"/>
</dbReference>
<keyword evidence="8" id="KW-1278">Translocase</keyword>
<evidence type="ECO:0000256" key="14">
    <source>
        <dbReference type="ARBA" id="ARBA00047816"/>
    </source>
</evidence>
<feature type="transmembrane region" description="Helical" evidence="16">
    <location>
        <begin position="300"/>
        <end position="321"/>
    </location>
</feature>
<keyword evidence="10 16" id="KW-1133">Transmembrane helix</keyword>
<evidence type="ECO:0000256" key="15">
    <source>
        <dbReference type="RuleBase" id="RU000370"/>
    </source>
</evidence>
<evidence type="ECO:0000256" key="12">
    <source>
        <dbReference type="ARBA" id="ARBA00023008"/>
    </source>
</evidence>
<feature type="transmembrane region" description="Helical" evidence="16">
    <location>
        <begin position="483"/>
        <end position="510"/>
    </location>
</feature>
<name>A0A517PBV2_9PLAN</name>
<evidence type="ECO:0000256" key="7">
    <source>
        <dbReference type="ARBA" id="ARBA00022723"/>
    </source>
</evidence>
<keyword evidence="5 15" id="KW-0679">Respiratory chain</keyword>
<keyword evidence="13 16" id="KW-0472">Membrane</keyword>
<feature type="transmembrane region" description="Helical" evidence="16">
    <location>
        <begin position="409"/>
        <end position="429"/>
    </location>
</feature>
<keyword evidence="4 15" id="KW-0349">Heme</keyword>
<evidence type="ECO:0000313" key="19">
    <source>
        <dbReference type="EMBL" id="QDT16850.1"/>
    </source>
</evidence>
<evidence type="ECO:0000256" key="5">
    <source>
        <dbReference type="ARBA" id="ARBA00022660"/>
    </source>
</evidence>
<keyword evidence="6 15" id="KW-0812">Transmembrane</keyword>